<dbReference type="KEGG" id="npv:OHM77_05770"/>
<proteinExistence type="predicted"/>
<accession>A0AA49FMH4</accession>
<dbReference type="AlphaFoldDB" id="A0AA49FMH4"/>
<dbReference type="Proteomes" id="UP001234916">
    <property type="component" value="Chromosome"/>
</dbReference>
<protein>
    <submittedName>
        <fullName evidence="1">Uncharacterized protein</fullName>
    </submittedName>
</protein>
<organism evidence="1">
    <name type="scientific">Candidatus Nitricoxidivorans perseverans</name>
    <dbReference type="NCBI Taxonomy" id="2975601"/>
    <lineage>
        <taxon>Bacteria</taxon>
        <taxon>Pseudomonadati</taxon>
        <taxon>Pseudomonadota</taxon>
        <taxon>Betaproteobacteria</taxon>
        <taxon>Nitrosomonadales</taxon>
        <taxon>Sterolibacteriaceae</taxon>
        <taxon>Candidatus Nitricoxidivorans</taxon>
    </lineage>
</organism>
<gene>
    <name evidence="1" type="ORF">OHM77_05770</name>
</gene>
<name>A0AA49FMH4_9PROT</name>
<evidence type="ECO:0000313" key="1">
    <source>
        <dbReference type="EMBL" id="WIM06772.1"/>
    </source>
</evidence>
<dbReference type="EMBL" id="CP107246">
    <property type="protein sequence ID" value="WIM06772.1"/>
    <property type="molecule type" value="Genomic_DNA"/>
</dbReference>
<reference evidence="1" key="1">
    <citation type="journal article" date="2023" name="Nat. Microbiol.">
        <title>Enrichment and characterization of a nitric oxide-reducing microbial community in a continuous bioreactor.</title>
        <authorList>
            <person name="Garrido-Amador P."/>
            <person name="Stortenbeker N."/>
            <person name="Wessels H.J.C.T."/>
            <person name="Speth D.R."/>
            <person name="Garcia-Heredia I."/>
            <person name="Kartal B."/>
        </authorList>
    </citation>
    <scope>NUCLEOTIDE SEQUENCE</scope>
    <source>
        <strain evidence="1">MAG1</strain>
    </source>
</reference>
<sequence>MEQFRIATVGIEAKDLTVLKSLINLVTGSKGASWQHVEDPAQAQVAFLGHLPKARIDALVAELTPRVLLVYCCSRGEAPPEGVEVIGHCPPRASELSQILTRVRPAAAPPAPASEPPPAVEIFEPDRCLAGAIHALLPRLLIDQPLLVAAPDAPPLLLDIHAGVRSAHADPSWFTRQDPWRVDVAACLLSTDGSAAKLAECRRYPAHPYPAVRFWGILGASAGRPSREIARAAALGLKRPPDFKTLPHLDWHPRLAGAMLDQRESVAHWSVVADRPVGEVIDFLNACAAVGLVRT</sequence>